<dbReference type="Gene3D" id="2.20.20.160">
    <property type="match status" value="2"/>
</dbReference>
<protein>
    <recommendedName>
        <fullName evidence="2">Heparan-alpha-glucosaminide N-acetyltransferase catalytic domain-containing protein</fullName>
    </recommendedName>
</protein>
<gene>
    <name evidence="3" type="ORF">O3P69_017571</name>
</gene>
<name>A0AAW0TY82_SCYPA</name>
<dbReference type="InterPro" id="IPR012429">
    <property type="entry name" value="HGSNAT_cat"/>
</dbReference>
<feature type="transmembrane region" description="Helical" evidence="1">
    <location>
        <begin position="539"/>
        <end position="560"/>
    </location>
</feature>
<feature type="transmembrane region" description="Helical" evidence="1">
    <location>
        <begin position="471"/>
        <end position="493"/>
    </location>
</feature>
<dbReference type="Pfam" id="PF07786">
    <property type="entry name" value="HGSNAT_cat"/>
    <property type="match status" value="1"/>
</dbReference>
<evidence type="ECO:0000313" key="3">
    <source>
        <dbReference type="EMBL" id="KAK8392043.1"/>
    </source>
</evidence>
<feature type="domain" description="Heparan-alpha-glucosaminide N-acetyltransferase catalytic" evidence="2">
    <location>
        <begin position="198"/>
        <end position="317"/>
    </location>
</feature>
<feature type="transmembrane region" description="Helical" evidence="1">
    <location>
        <begin position="572"/>
        <end position="593"/>
    </location>
</feature>
<evidence type="ECO:0000259" key="2">
    <source>
        <dbReference type="Pfam" id="PF07786"/>
    </source>
</evidence>
<feature type="transmembrane region" description="Helical" evidence="1">
    <location>
        <begin position="241"/>
        <end position="260"/>
    </location>
</feature>
<keyword evidence="1" id="KW-0472">Membrane</keyword>
<feature type="transmembrane region" description="Helical" evidence="1">
    <location>
        <begin position="205"/>
        <end position="226"/>
    </location>
</feature>
<proteinExistence type="predicted"/>
<dbReference type="Gene3D" id="2.20.20.150">
    <property type="match status" value="1"/>
</dbReference>
<sequence length="805" mass="89208">MAFVEDPGMEEFMGLDLTELKVDQAYLKVNSASEDNLTLYSLSHACYECPFQPLLTVKGSSENSTALSTHHPWTFLLSDSTELFLPSNTSGLCRIHGANLGEFGVYVLNLTADGNCTFENPKSPVFEYGAIVISIAVYIGVAILGAGLLYLYRRLTRHLDSTEASETQVQGLQLASTPEAGALPGTAKAPAKPPAKPRLKSLDTFRGISIVIMIFVNYGAGSYWFLEHATWHGLQLADLVFPWFMWIMGVCIPMGLSSALRRNTPRHKILLRITKRSLKLFFLGIILNSLGGWNNLATYRVPGVLQRFAICYLVTSSVALAFTPAQPKQYQTDIGIALSDILHLLPQWGVHLALLAVHTLITFLLPVPGCPYAMIHSASLSHRGYQGPGGVALFQNDTPSPHCIGGAAGEVDRWLLTTNHIYQNPTAKFVYTSAAFDPEGVLGSLTSIFQVFLGLQAGVTLQFHKSHKSRLVRWLIWGTALGALGAGLCGASMNDGVIPVNKNLWSMSYVFVTSCFAFFLLSFCYVLVDIIGAWSGTPFFQAGMNSIFLYVGHNVTYNMFPWHYQVGLMNTHLSLLVETLWGTTLWVITGLYLHHKGKFYTVIVGRLYYPAGKTEETLPQCSPRAVCNKVDTYGEPRVERQCRCGGGAACHTSLNAEDGHTVLDKTRQYKVCEPVSELPRCRYFHDITWTLVTAPDNTTRQVMQCRCPQHSVAYIIKRHAYKTPKGPGFVYSFACSPESRLRCQRKEPCRLFTVKKRPQFEEVNTNTLCRCPHGHTCPRHHMGPGVLAGKTYAEDAMRTYSGYCI</sequence>
<comment type="caution">
    <text evidence="3">The sequence shown here is derived from an EMBL/GenBank/DDBJ whole genome shotgun (WGS) entry which is preliminary data.</text>
</comment>
<dbReference type="PANTHER" id="PTHR31061">
    <property type="entry name" value="LD22376P"/>
    <property type="match status" value="1"/>
</dbReference>
<dbReference type="EMBL" id="JARAKH010000023">
    <property type="protein sequence ID" value="KAK8392043.1"/>
    <property type="molecule type" value="Genomic_DNA"/>
</dbReference>
<reference evidence="3 4" key="1">
    <citation type="submission" date="2023-03" db="EMBL/GenBank/DDBJ databases">
        <title>High-quality genome of Scylla paramamosain provides insights in environmental adaptation.</title>
        <authorList>
            <person name="Zhang L."/>
        </authorList>
    </citation>
    <scope>NUCLEOTIDE SEQUENCE [LARGE SCALE GENOMIC DNA]</scope>
    <source>
        <strain evidence="3">LZ_2023a</strain>
        <tissue evidence="3">Muscle</tissue>
    </source>
</reference>
<evidence type="ECO:0000256" key="1">
    <source>
        <dbReference type="SAM" id="Phobius"/>
    </source>
</evidence>
<accession>A0AAW0TY82</accession>
<feature type="transmembrane region" description="Helical" evidence="1">
    <location>
        <begin position="505"/>
        <end position="527"/>
    </location>
</feature>
<feature type="transmembrane region" description="Helical" evidence="1">
    <location>
        <begin position="280"/>
        <end position="298"/>
    </location>
</feature>
<keyword evidence="4" id="KW-1185">Reference proteome</keyword>
<dbReference type="AlphaFoldDB" id="A0AAW0TY82"/>
<dbReference type="Proteomes" id="UP001487740">
    <property type="component" value="Unassembled WGS sequence"/>
</dbReference>
<organism evidence="3 4">
    <name type="scientific">Scylla paramamosain</name>
    <name type="common">Mud crab</name>
    <dbReference type="NCBI Taxonomy" id="85552"/>
    <lineage>
        <taxon>Eukaryota</taxon>
        <taxon>Metazoa</taxon>
        <taxon>Ecdysozoa</taxon>
        <taxon>Arthropoda</taxon>
        <taxon>Crustacea</taxon>
        <taxon>Multicrustacea</taxon>
        <taxon>Malacostraca</taxon>
        <taxon>Eumalacostraca</taxon>
        <taxon>Eucarida</taxon>
        <taxon>Decapoda</taxon>
        <taxon>Pleocyemata</taxon>
        <taxon>Brachyura</taxon>
        <taxon>Eubrachyura</taxon>
        <taxon>Portunoidea</taxon>
        <taxon>Portunidae</taxon>
        <taxon>Portuninae</taxon>
        <taxon>Scylla</taxon>
    </lineage>
</organism>
<feature type="transmembrane region" description="Helical" evidence="1">
    <location>
        <begin position="128"/>
        <end position="152"/>
    </location>
</feature>
<evidence type="ECO:0000313" key="4">
    <source>
        <dbReference type="Proteomes" id="UP001487740"/>
    </source>
</evidence>
<feature type="transmembrane region" description="Helical" evidence="1">
    <location>
        <begin position="344"/>
        <end position="365"/>
    </location>
</feature>
<dbReference type="PANTHER" id="PTHR31061:SF24">
    <property type="entry name" value="LD22376P"/>
    <property type="match status" value="1"/>
</dbReference>
<dbReference type="InterPro" id="IPR021633">
    <property type="entry name" value="Argos"/>
</dbReference>
<keyword evidence="1" id="KW-0812">Transmembrane</keyword>
<dbReference type="Pfam" id="PF11581">
    <property type="entry name" value="Argos"/>
    <property type="match status" value="1"/>
</dbReference>
<keyword evidence="1" id="KW-1133">Transmembrane helix</keyword>